<evidence type="ECO:0000313" key="2">
    <source>
        <dbReference type="Proteomes" id="UP000823388"/>
    </source>
</evidence>
<accession>A0A8T0TFV8</accession>
<dbReference type="EMBL" id="CM029043">
    <property type="protein sequence ID" value="KAG2610704.1"/>
    <property type="molecule type" value="Genomic_DNA"/>
</dbReference>
<dbReference type="EMBL" id="CM029043">
    <property type="protein sequence ID" value="KAG2610705.1"/>
    <property type="molecule type" value="Genomic_DNA"/>
</dbReference>
<reference evidence="1" key="1">
    <citation type="submission" date="2020-05" db="EMBL/GenBank/DDBJ databases">
        <title>WGS assembly of Panicum virgatum.</title>
        <authorList>
            <person name="Lovell J.T."/>
            <person name="Jenkins J."/>
            <person name="Shu S."/>
            <person name="Juenger T.E."/>
            <person name="Schmutz J."/>
        </authorList>
    </citation>
    <scope>NUCLEOTIDE SEQUENCE</scope>
    <source>
        <strain evidence="1">AP13</strain>
    </source>
</reference>
<dbReference type="Proteomes" id="UP000823388">
    <property type="component" value="Chromosome 4K"/>
</dbReference>
<name>A0A8T0TFV8_PANVG</name>
<proteinExistence type="predicted"/>
<protein>
    <submittedName>
        <fullName evidence="1">Uncharacterized protein</fullName>
    </submittedName>
</protein>
<organism evidence="1 2">
    <name type="scientific">Panicum virgatum</name>
    <name type="common">Blackwell switchgrass</name>
    <dbReference type="NCBI Taxonomy" id="38727"/>
    <lineage>
        <taxon>Eukaryota</taxon>
        <taxon>Viridiplantae</taxon>
        <taxon>Streptophyta</taxon>
        <taxon>Embryophyta</taxon>
        <taxon>Tracheophyta</taxon>
        <taxon>Spermatophyta</taxon>
        <taxon>Magnoliopsida</taxon>
        <taxon>Liliopsida</taxon>
        <taxon>Poales</taxon>
        <taxon>Poaceae</taxon>
        <taxon>PACMAD clade</taxon>
        <taxon>Panicoideae</taxon>
        <taxon>Panicodae</taxon>
        <taxon>Paniceae</taxon>
        <taxon>Panicinae</taxon>
        <taxon>Panicum</taxon>
        <taxon>Panicum sect. Hiantes</taxon>
    </lineage>
</organism>
<dbReference type="EMBL" id="CM029043">
    <property type="protein sequence ID" value="KAG2610703.1"/>
    <property type="molecule type" value="Genomic_DNA"/>
</dbReference>
<gene>
    <name evidence="1" type="ORF">PVAP13_4KG167403</name>
</gene>
<evidence type="ECO:0000313" key="1">
    <source>
        <dbReference type="EMBL" id="KAG2610702.1"/>
    </source>
</evidence>
<dbReference type="AlphaFoldDB" id="A0A8T0TFV8"/>
<sequence>MHGGSSAKLKLQRGCFRSWYEDGRQTDEHVKTFVFSTCRGSFYCRISSPLAYLKMPLSNSQDSGCIIGICS</sequence>
<comment type="caution">
    <text evidence="1">The sequence shown here is derived from an EMBL/GenBank/DDBJ whole genome shotgun (WGS) entry which is preliminary data.</text>
</comment>
<keyword evidence="2" id="KW-1185">Reference proteome</keyword>
<dbReference type="EMBL" id="CM029043">
    <property type="protein sequence ID" value="KAG2610702.1"/>
    <property type="molecule type" value="Genomic_DNA"/>
</dbReference>